<dbReference type="AlphaFoldDB" id="A0A0F8YIU8"/>
<sequence length="348" mass="35256">GATTLSSNLTLSGSSANIALGTNYLSGDGDDEGVFIDSSGNVFIGTTASMLAPLNITGDTASIEDRHEGIWMRSKTGGYIVQLNVRGPRLEIGGGGNLDTTPAMSVNYLTSNVGIGTATPGQELDVIGDIQVGGIASPAYYWNPTGTGDKLHAYTGAEGYLVFSNIDAGITWLTLNRGGGAVFGGSVEAQSLHINGAGSFDGNLSTTGNVIGGNVTSGTDPGHTHSGAGGATTELDNLGTVAVNTDIISDTDSTDDLGSGAKAWAETYTDDLIINTIDGNILVVGDGGGDYTTIDLACNAADPGDEIWVTEGTWSPFTLDDDNIKIIGKGAREAIIVTAVAADVAILG</sequence>
<proteinExistence type="predicted"/>
<protein>
    <submittedName>
        <fullName evidence="1">Uncharacterized protein</fullName>
    </submittedName>
</protein>
<evidence type="ECO:0000313" key="1">
    <source>
        <dbReference type="EMBL" id="KKK54099.1"/>
    </source>
</evidence>
<dbReference type="EMBL" id="LAZR01066172">
    <property type="protein sequence ID" value="KKK54099.1"/>
    <property type="molecule type" value="Genomic_DNA"/>
</dbReference>
<feature type="non-terminal residue" evidence="1">
    <location>
        <position position="348"/>
    </location>
</feature>
<gene>
    <name evidence="1" type="ORF">LCGC14_3088150</name>
</gene>
<name>A0A0F8YIU8_9ZZZZ</name>
<feature type="non-terminal residue" evidence="1">
    <location>
        <position position="1"/>
    </location>
</feature>
<accession>A0A0F8YIU8</accession>
<organism evidence="1">
    <name type="scientific">marine sediment metagenome</name>
    <dbReference type="NCBI Taxonomy" id="412755"/>
    <lineage>
        <taxon>unclassified sequences</taxon>
        <taxon>metagenomes</taxon>
        <taxon>ecological metagenomes</taxon>
    </lineage>
</organism>
<dbReference type="SUPFAM" id="SSF51126">
    <property type="entry name" value="Pectin lyase-like"/>
    <property type="match status" value="1"/>
</dbReference>
<dbReference type="InterPro" id="IPR011050">
    <property type="entry name" value="Pectin_lyase_fold/virulence"/>
</dbReference>
<reference evidence="1" key="1">
    <citation type="journal article" date="2015" name="Nature">
        <title>Complex archaea that bridge the gap between prokaryotes and eukaryotes.</title>
        <authorList>
            <person name="Spang A."/>
            <person name="Saw J.H."/>
            <person name="Jorgensen S.L."/>
            <person name="Zaremba-Niedzwiedzka K."/>
            <person name="Martijn J."/>
            <person name="Lind A.E."/>
            <person name="van Eijk R."/>
            <person name="Schleper C."/>
            <person name="Guy L."/>
            <person name="Ettema T.J."/>
        </authorList>
    </citation>
    <scope>NUCLEOTIDE SEQUENCE</scope>
</reference>
<comment type="caution">
    <text evidence="1">The sequence shown here is derived from an EMBL/GenBank/DDBJ whole genome shotgun (WGS) entry which is preliminary data.</text>
</comment>